<dbReference type="Pfam" id="PF02771">
    <property type="entry name" value="Acyl-CoA_dh_N"/>
    <property type="match status" value="1"/>
</dbReference>
<evidence type="ECO:0000256" key="10">
    <source>
        <dbReference type="RuleBase" id="RU362125"/>
    </source>
</evidence>
<evidence type="ECO:0000259" key="13">
    <source>
        <dbReference type="Pfam" id="PF02771"/>
    </source>
</evidence>
<organism evidence="15 16">
    <name type="scientific">Pseudomonas corrugata</name>
    <dbReference type="NCBI Taxonomy" id="47879"/>
    <lineage>
        <taxon>Bacteria</taxon>
        <taxon>Pseudomonadati</taxon>
        <taxon>Pseudomonadota</taxon>
        <taxon>Gammaproteobacteria</taxon>
        <taxon>Pseudomonadales</taxon>
        <taxon>Pseudomonadaceae</taxon>
        <taxon>Pseudomonas</taxon>
    </lineage>
</organism>
<accession>A0A3M3EDH5</accession>
<evidence type="ECO:0000259" key="12">
    <source>
        <dbReference type="Pfam" id="PF02770"/>
    </source>
</evidence>
<evidence type="ECO:0000256" key="7">
    <source>
        <dbReference type="ARBA" id="ARBA00058683"/>
    </source>
</evidence>
<evidence type="ECO:0000256" key="9">
    <source>
        <dbReference type="ARBA" id="ARBA00069043"/>
    </source>
</evidence>
<dbReference type="EMBL" id="RBOJ01000090">
    <property type="protein sequence ID" value="RMM46686.1"/>
    <property type="molecule type" value="Genomic_DNA"/>
</dbReference>
<dbReference type="PANTHER" id="PTHR42803:SF1">
    <property type="entry name" value="BROAD-SPECIFICITY LINEAR ACYL-COA DEHYDROGENASE FADE5"/>
    <property type="match status" value="1"/>
</dbReference>
<dbReference type="PANTHER" id="PTHR42803">
    <property type="entry name" value="ACYL-COA DEHYDROGENASE"/>
    <property type="match status" value="1"/>
</dbReference>
<dbReference type="InterPro" id="IPR052166">
    <property type="entry name" value="Diverse_Acyl-CoA_DH"/>
</dbReference>
<dbReference type="Proteomes" id="UP000270661">
    <property type="component" value="Unassembled WGS sequence"/>
</dbReference>
<evidence type="ECO:0000256" key="2">
    <source>
        <dbReference type="ARBA" id="ARBA00009347"/>
    </source>
</evidence>
<reference evidence="15 16" key="1">
    <citation type="submission" date="2018-08" db="EMBL/GenBank/DDBJ databases">
        <title>Recombination of ecologically and evolutionarily significant loci maintains genetic cohesion in the Pseudomonas syringae species complex.</title>
        <authorList>
            <person name="Dillon M."/>
            <person name="Thakur S."/>
            <person name="Almeida R.N.D."/>
            <person name="Weir B.S."/>
            <person name="Guttman D.S."/>
        </authorList>
    </citation>
    <scope>NUCLEOTIDE SEQUENCE [LARGE SCALE GENOMIC DNA]</scope>
    <source>
        <strain evidence="15 16">NCPPB2445</strain>
    </source>
</reference>
<evidence type="ECO:0000256" key="5">
    <source>
        <dbReference type="ARBA" id="ARBA00023002"/>
    </source>
</evidence>
<evidence type="ECO:0000259" key="11">
    <source>
        <dbReference type="Pfam" id="PF00441"/>
    </source>
</evidence>
<dbReference type="InterPro" id="IPR036250">
    <property type="entry name" value="AcylCo_DH-like_C"/>
</dbReference>
<dbReference type="Pfam" id="PF12806">
    <property type="entry name" value="Acyl-CoA_dh_C"/>
    <property type="match status" value="1"/>
</dbReference>
<dbReference type="SUPFAM" id="SSF56645">
    <property type="entry name" value="Acyl-CoA dehydrogenase NM domain-like"/>
    <property type="match status" value="1"/>
</dbReference>
<comment type="cofactor">
    <cofactor evidence="1 10">
        <name>FAD</name>
        <dbReference type="ChEBI" id="CHEBI:57692"/>
    </cofactor>
</comment>
<evidence type="ECO:0000313" key="16">
    <source>
        <dbReference type="Proteomes" id="UP000270661"/>
    </source>
</evidence>
<keyword evidence="4 10" id="KW-0274">FAD</keyword>
<keyword evidence="16" id="KW-1185">Reference proteome</keyword>
<protein>
    <recommendedName>
        <fullName evidence="9">3-methylmercaptopropionyl-CoA dehydrogenase</fullName>
        <ecNumber evidence="8">1.3.99.41</ecNumber>
    </recommendedName>
</protein>
<dbReference type="AlphaFoldDB" id="A0A3M3EDH5"/>
<comment type="function">
    <text evidence="7">Involved in the assimilation of dimethylsulphoniopropionate (DMSP), an important compound in the fixation of carbon in marine phytoplankton, by mediating the conversion of 3-(methylthio)propanoyl-CoA (MMPA-CoA) to 3-(methylthio)acryloyl-CoA (MTA-CoA).</text>
</comment>
<name>A0A3M3EDH5_9PSED</name>
<evidence type="ECO:0000256" key="3">
    <source>
        <dbReference type="ARBA" id="ARBA00022630"/>
    </source>
</evidence>
<dbReference type="InterPro" id="IPR006091">
    <property type="entry name" value="Acyl-CoA_Oxase/DH_mid-dom"/>
</dbReference>
<dbReference type="Pfam" id="PF00441">
    <property type="entry name" value="Acyl-CoA_dh_1"/>
    <property type="match status" value="1"/>
</dbReference>
<gene>
    <name evidence="15" type="ORF">ALQ77_00605</name>
</gene>
<dbReference type="GO" id="GO:0016627">
    <property type="term" value="F:oxidoreductase activity, acting on the CH-CH group of donors"/>
    <property type="evidence" value="ECO:0007669"/>
    <property type="project" value="InterPro"/>
</dbReference>
<evidence type="ECO:0000256" key="1">
    <source>
        <dbReference type="ARBA" id="ARBA00001974"/>
    </source>
</evidence>
<feature type="domain" description="Acetyl-CoA dehydrogenase-like C-terminal" evidence="14">
    <location>
        <begin position="476"/>
        <end position="602"/>
    </location>
</feature>
<sequence>MNDLLPEKITMPEYKAPLRDMRFLIDHVFDFHGRYAELGASDASPDMVNAILEEGARFCENVLAPLNRSGDEEGCHFDNGVVTTPIGFKEAFAQYVEGGWHGLAADPSYGGQGLPGSLGLVISEMIASSNTSWGMYPGLTHGAMSAIHAHGTEEQKQTYLSKLTAGQWTGTMCLTEAHCGTDLGIIKTRAAPQADGSYRISGSKIFISAGEHDMSENIIHLVLAKLPDAPAGTKGISLFIVPKFLPDAMGEAGERNGVTCGSIEHKMGIKASATCVLNFDDAKGFLIGEPNKGLNCMFTMMNHARLGTGMQGLCLGETSFQGAIRYANDRLQMRSLTGPKAPEKVADPIIVHPDVRRMLLTMKAFNEGNRALTYFTAQLLDTAHLGADESARQEAEDLLAFLTPICKAFMTETGLEVTNHGMQVFGGHGFIREWGMEQLVRDCRIAPIYEGTNGIQALDLLGRKVLGSQGKLLRGFTKIVHTFCAANTGHPQLKDFIAQLDGLNRQWGELTTGVGMAAMKNPDEVGAASVDYLMYSGYIILAYLWLRMALVAQAQLNGGTGDADFCRGKLATCEFYFKRLLPRTAAHRAAIESGSDCLMKLPAALFAL</sequence>
<comment type="caution">
    <text evidence="15">The sequence shown here is derived from an EMBL/GenBank/DDBJ whole genome shotgun (WGS) entry which is preliminary data.</text>
</comment>
<keyword evidence="3 10" id="KW-0285">Flavoprotein</keyword>
<keyword evidence="5 10" id="KW-0560">Oxidoreductase</keyword>
<proteinExistence type="inferred from homology"/>
<dbReference type="Gene3D" id="2.40.110.10">
    <property type="entry name" value="Butyryl-CoA Dehydrogenase, subunit A, domain 2"/>
    <property type="match status" value="1"/>
</dbReference>
<dbReference type="Gene3D" id="1.20.140.10">
    <property type="entry name" value="Butyryl-CoA Dehydrogenase, subunit A, domain 3"/>
    <property type="match status" value="1"/>
</dbReference>
<dbReference type="STRING" id="47879.AXG94_12855"/>
<feature type="domain" description="Acyl-CoA dehydrogenase/oxidase N-terminal" evidence="13">
    <location>
        <begin position="50"/>
        <end position="166"/>
    </location>
</feature>
<dbReference type="SUPFAM" id="SSF47203">
    <property type="entry name" value="Acyl-CoA dehydrogenase C-terminal domain-like"/>
    <property type="match status" value="1"/>
</dbReference>
<dbReference type="GO" id="GO:0050660">
    <property type="term" value="F:flavin adenine dinucleotide binding"/>
    <property type="evidence" value="ECO:0007669"/>
    <property type="project" value="InterPro"/>
</dbReference>
<evidence type="ECO:0000256" key="6">
    <source>
        <dbReference type="ARBA" id="ARBA00051388"/>
    </source>
</evidence>
<dbReference type="InterPro" id="IPR025878">
    <property type="entry name" value="Acyl-CoA_dh-like_C_dom"/>
</dbReference>
<evidence type="ECO:0000256" key="8">
    <source>
        <dbReference type="ARBA" id="ARBA00066694"/>
    </source>
</evidence>
<dbReference type="InterPro" id="IPR037069">
    <property type="entry name" value="AcylCoA_DH/ox_N_sf"/>
</dbReference>
<dbReference type="InterPro" id="IPR013786">
    <property type="entry name" value="AcylCoA_DH/ox_N"/>
</dbReference>
<comment type="similarity">
    <text evidence="2 10">Belongs to the acyl-CoA dehydrogenase family.</text>
</comment>
<evidence type="ECO:0000259" key="14">
    <source>
        <dbReference type="Pfam" id="PF12806"/>
    </source>
</evidence>
<dbReference type="Gene3D" id="1.10.540.10">
    <property type="entry name" value="Acyl-CoA dehydrogenase/oxidase, N-terminal domain"/>
    <property type="match status" value="1"/>
</dbReference>
<feature type="domain" description="Acyl-CoA oxidase/dehydrogenase middle" evidence="12">
    <location>
        <begin position="172"/>
        <end position="281"/>
    </location>
</feature>
<dbReference type="InterPro" id="IPR046373">
    <property type="entry name" value="Acyl-CoA_Oxase/DH_mid-dom_sf"/>
</dbReference>
<feature type="domain" description="Acyl-CoA dehydrogenase/oxidase C-terminal" evidence="11">
    <location>
        <begin position="291"/>
        <end position="459"/>
    </location>
</feature>
<evidence type="ECO:0000256" key="4">
    <source>
        <dbReference type="ARBA" id="ARBA00022827"/>
    </source>
</evidence>
<dbReference type="Pfam" id="PF02770">
    <property type="entry name" value="Acyl-CoA_dh_M"/>
    <property type="match status" value="1"/>
</dbReference>
<dbReference type="InterPro" id="IPR009100">
    <property type="entry name" value="AcylCoA_DH/oxidase_NM_dom_sf"/>
</dbReference>
<evidence type="ECO:0000313" key="15">
    <source>
        <dbReference type="EMBL" id="RMM46686.1"/>
    </source>
</evidence>
<comment type="catalytic activity">
    <reaction evidence="6">
        <text>3-(methylsulfanyl)propanoyl-CoA + oxidized [electron-transfer flavoprotein] + H(+) = 3-(methylsulfanyl)acryloyl-CoA + reduced [electron-transfer flavoprotein]</text>
        <dbReference type="Rhea" id="RHEA:52612"/>
        <dbReference type="Rhea" id="RHEA-COMP:10685"/>
        <dbReference type="Rhea" id="RHEA-COMP:10686"/>
        <dbReference type="ChEBI" id="CHEBI:15378"/>
        <dbReference type="ChEBI" id="CHEBI:57692"/>
        <dbReference type="ChEBI" id="CHEBI:58307"/>
        <dbReference type="ChEBI" id="CHEBI:82815"/>
        <dbReference type="ChEBI" id="CHEBI:84994"/>
        <dbReference type="EC" id="1.3.99.41"/>
    </reaction>
    <physiologicalReaction direction="left-to-right" evidence="6">
        <dbReference type="Rhea" id="RHEA:52613"/>
    </physiologicalReaction>
</comment>
<dbReference type="InterPro" id="IPR009075">
    <property type="entry name" value="AcylCo_DH/oxidase_C"/>
</dbReference>
<dbReference type="EC" id="1.3.99.41" evidence="8"/>
<dbReference type="FunFam" id="2.40.110.10:FF:000031">
    <property type="entry name" value="Acyl-CoA dehydrogenase, putative"/>
    <property type="match status" value="1"/>
</dbReference>